<sequence>MGDFVTNNNNCGQNLLQLVPSGNATLAELMRLKELMFLQYSDSIQNNVLKNTIIFDLAYFKAANIHEEKIENDPILQECDENLRENYSDVLTRFYLCEALCLHGVVLLLVDHQFGGQTRERLLVFNHRYNAQVDEIYLHIRSTDEIYNQNIAFSNPDTWIPGKSLKNLLINNTNKCDVRFIKNSNSSTSNNSNNNYDTFLGRLAKGLIELTDPKLTIYMEHTWAWYDLLTQNELLNHKIFSIILRAMGTPGLYGLDKSLSHYINQDKSFKIIIDDCLAVITNNEYYKMNPDKLCNNLINYGNKLWQSMIDCLLKIGNYQ</sequence>
<dbReference type="Proteomes" id="UP000639338">
    <property type="component" value="Unassembled WGS sequence"/>
</dbReference>
<dbReference type="OrthoDB" id="565118at2759"/>
<dbReference type="GO" id="GO:0051125">
    <property type="term" value="P:regulation of actin nucleation"/>
    <property type="evidence" value="ECO:0007669"/>
    <property type="project" value="TreeGrafter"/>
</dbReference>
<gene>
    <name evidence="2" type="ORF">HCN44_002628</name>
</gene>
<evidence type="ECO:0000313" key="3">
    <source>
        <dbReference type="Proteomes" id="UP000639338"/>
    </source>
</evidence>
<reference evidence="2 3" key="1">
    <citation type="submission" date="2020-08" db="EMBL/GenBank/DDBJ databases">
        <title>Aphidius gifuensis genome sequencing and assembly.</title>
        <authorList>
            <person name="Du Z."/>
        </authorList>
    </citation>
    <scope>NUCLEOTIDE SEQUENCE [LARGE SCALE GENOMIC DNA]</scope>
    <source>
        <strain evidence="2">YNYX2018</strain>
        <tissue evidence="2">Adults</tissue>
    </source>
</reference>
<dbReference type="GO" id="GO:0071203">
    <property type="term" value="C:WASH complex"/>
    <property type="evidence" value="ECO:0007669"/>
    <property type="project" value="InterPro"/>
</dbReference>
<dbReference type="InterPro" id="IPR019393">
    <property type="entry name" value="WASH_strumpellin"/>
</dbReference>
<name>A0A834XUK8_APHGI</name>
<dbReference type="GO" id="GO:0007032">
    <property type="term" value="P:endosome organization"/>
    <property type="evidence" value="ECO:0007669"/>
    <property type="project" value="TreeGrafter"/>
</dbReference>
<evidence type="ECO:0000256" key="1">
    <source>
        <dbReference type="ARBA" id="ARBA00006224"/>
    </source>
</evidence>
<organism evidence="2 3">
    <name type="scientific">Aphidius gifuensis</name>
    <name type="common">Parasitoid wasp</name>
    <dbReference type="NCBI Taxonomy" id="684658"/>
    <lineage>
        <taxon>Eukaryota</taxon>
        <taxon>Metazoa</taxon>
        <taxon>Ecdysozoa</taxon>
        <taxon>Arthropoda</taxon>
        <taxon>Hexapoda</taxon>
        <taxon>Insecta</taxon>
        <taxon>Pterygota</taxon>
        <taxon>Neoptera</taxon>
        <taxon>Endopterygota</taxon>
        <taxon>Hymenoptera</taxon>
        <taxon>Apocrita</taxon>
        <taxon>Ichneumonoidea</taxon>
        <taxon>Braconidae</taxon>
        <taxon>Aphidiinae</taxon>
        <taxon>Aphidius</taxon>
    </lineage>
</organism>
<evidence type="ECO:0000313" key="2">
    <source>
        <dbReference type="EMBL" id="KAF7991066.1"/>
    </source>
</evidence>
<comment type="similarity">
    <text evidence="1">Belongs to the strumpellin family.</text>
</comment>
<dbReference type="PANTHER" id="PTHR15691:SF6">
    <property type="entry name" value="WASH COMPLEX SUBUNIT 5"/>
    <property type="match status" value="1"/>
</dbReference>
<protein>
    <submittedName>
        <fullName evidence="2">Uncharacterized protein</fullName>
    </submittedName>
</protein>
<dbReference type="AlphaFoldDB" id="A0A834XUK8"/>
<dbReference type="GO" id="GO:0030041">
    <property type="term" value="P:actin filament polymerization"/>
    <property type="evidence" value="ECO:0007669"/>
    <property type="project" value="TreeGrafter"/>
</dbReference>
<dbReference type="GO" id="GO:0005768">
    <property type="term" value="C:endosome"/>
    <property type="evidence" value="ECO:0007669"/>
    <property type="project" value="TreeGrafter"/>
</dbReference>
<keyword evidence="3" id="KW-1185">Reference proteome</keyword>
<proteinExistence type="inferred from homology"/>
<comment type="caution">
    <text evidence="2">The sequence shown here is derived from an EMBL/GenBank/DDBJ whole genome shotgun (WGS) entry which is preliminary data.</text>
</comment>
<dbReference type="GO" id="GO:0140285">
    <property type="term" value="P:endosome fission"/>
    <property type="evidence" value="ECO:0007669"/>
    <property type="project" value="TreeGrafter"/>
</dbReference>
<accession>A0A834XUK8</accession>
<dbReference type="PANTHER" id="PTHR15691">
    <property type="entry name" value="WASH COMPLEX SUBUNIT 5"/>
    <property type="match status" value="1"/>
</dbReference>
<dbReference type="Pfam" id="PF10266">
    <property type="entry name" value="Strumpellin"/>
    <property type="match status" value="2"/>
</dbReference>
<dbReference type="EMBL" id="JACMRX010000004">
    <property type="protein sequence ID" value="KAF7991066.1"/>
    <property type="molecule type" value="Genomic_DNA"/>
</dbReference>